<evidence type="ECO:0000313" key="2">
    <source>
        <dbReference type="Proteomes" id="UP000285305"/>
    </source>
</evidence>
<evidence type="ECO:0000313" key="1">
    <source>
        <dbReference type="EMBL" id="RHC29203.1"/>
    </source>
</evidence>
<gene>
    <name evidence="1" type="ORF">DW853_09760</name>
</gene>
<proteinExistence type="predicted"/>
<protein>
    <submittedName>
        <fullName evidence="1">Uncharacterized protein</fullName>
    </submittedName>
</protein>
<accession>A0A413ZQX0</accession>
<dbReference type="EMBL" id="QSHQ01000016">
    <property type="protein sequence ID" value="RHC29203.1"/>
    <property type="molecule type" value="Genomic_DNA"/>
</dbReference>
<dbReference type="AlphaFoldDB" id="A0A413ZQX0"/>
<sequence>MMKKVFVAYGDEKSAYSLRRIIKQAKKIRVFDEIVPMTPQDLPDYIKKSILMRHSYGGGYWAWKPCIIKEILSKYDDNTIVCYADAGCTLKKSIEWTLYFELMKDYDMVCFKYKDMYPQWEKFGSTSTKIKHWGKKNTLLFLDDLLKGKQWRECNKIWGGLLFVKGKCNPIVNEWLDITLTHPEIIIDPDQDEMKNQYLYFALHKHDQVLLVALAYKYKKLCLVLPELSETSGENVAVFASRIRARNLKELLC</sequence>
<reference evidence="1 2" key="1">
    <citation type="submission" date="2018-08" db="EMBL/GenBank/DDBJ databases">
        <title>A genome reference for cultivated species of the human gut microbiota.</title>
        <authorList>
            <person name="Zou Y."/>
            <person name="Xue W."/>
            <person name="Luo G."/>
        </authorList>
    </citation>
    <scope>NUCLEOTIDE SEQUENCE [LARGE SCALE GENOMIC DNA]</scope>
    <source>
        <strain evidence="1 2">AM36-9BH</strain>
    </source>
</reference>
<organism evidence="1 2">
    <name type="scientific">Bacteroides stercoris</name>
    <dbReference type="NCBI Taxonomy" id="46506"/>
    <lineage>
        <taxon>Bacteria</taxon>
        <taxon>Pseudomonadati</taxon>
        <taxon>Bacteroidota</taxon>
        <taxon>Bacteroidia</taxon>
        <taxon>Bacteroidales</taxon>
        <taxon>Bacteroidaceae</taxon>
        <taxon>Bacteroides</taxon>
    </lineage>
</organism>
<dbReference type="RefSeq" id="WP_117899553.1">
    <property type="nucleotide sequence ID" value="NZ_QSHQ01000016.1"/>
</dbReference>
<name>A0A413ZQX0_BACSE</name>
<dbReference type="Proteomes" id="UP000285305">
    <property type="component" value="Unassembled WGS sequence"/>
</dbReference>
<comment type="caution">
    <text evidence="1">The sequence shown here is derived from an EMBL/GenBank/DDBJ whole genome shotgun (WGS) entry which is preliminary data.</text>
</comment>